<organism evidence="2 3">
    <name type="scientific">Athelia psychrophila</name>
    <dbReference type="NCBI Taxonomy" id="1759441"/>
    <lineage>
        <taxon>Eukaryota</taxon>
        <taxon>Fungi</taxon>
        <taxon>Dikarya</taxon>
        <taxon>Basidiomycota</taxon>
        <taxon>Agaricomycotina</taxon>
        <taxon>Agaricomycetes</taxon>
        <taxon>Agaricomycetidae</taxon>
        <taxon>Atheliales</taxon>
        <taxon>Atheliaceae</taxon>
        <taxon>Athelia</taxon>
    </lineage>
</organism>
<feature type="compositionally biased region" description="Basic and acidic residues" evidence="1">
    <location>
        <begin position="21"/>
        <end position="35"/>
    </location>
</feature>
<sequence length="886" mass="100876">MSNIELEQLADSFEPSSSTRPPDDNPRPTKRAHVEDVEDEGEQPMRFCREYPGRAADMLGADKTEFETMRESQKAGDSPDNRWAPFRDGEEWELAEWLVQETTQKARDRYLKSNITKNRTKTSYESNYLLNKKVDAIPAGPGWTCEIVKMQGDRTELSNIPMVEELELWRRDPVEVIRDLIGNPAFRDSMAYEPEQVYADAMGETRIYDEMWTGEWWWKTQGLLPAGATITPVILASDKTHLTDFGGDKSAWPVYLSIGNISKEIRRQPSSHATVLVGYLPVSKFSAFEQPSRQYARYNAFHHCMSLLLEPLIAAGKNGVDMICADGNIRRVFPILAAYIADYPEQCLIACCKENRGDYTTHRAQDPSATMHTLRRHQNGEDPHLYEDEGLRHVYYPFWADLPHTNIFECFSPDILHQLHKGVFKDHLVPWISAIISEAELDARFQCMSKFQGLRHFKTGISSVSQWTGKELKEMERVFLAVIAGIVNDRVFAAAKGLLDFIYLAQYQSHTDETLAKLQDTLERFHSNMDAFIDANIRNDFNIPKLHSILHYIEAIRQLGSADGFNTEAPERLHIDYAKKAYAGSSRSDYIAQMTVWLRRQEAIDCHAAFLAWVKDTEDSDSLDEIENALITTDPYFKSVKLKLAPFFAPSGLALGHGYRVAKDFPFPNMSVDQIVTDFGATTFLISFQTYLSTNYPRTTLAASRHDRFNLYNSITILLPIVSHVSHIKRLDKIRAAPQIPSKSIQKPPKGAVADTVLVVEDPVALKASGGLHGLRVAQVRAIFRLPAQYGTSLHPLAYVEWYRPLHTLDGRTGFHRQQHSTLHRERHASIISVDKIWRACHLAPRFGSAPVDRLWARSNVMEIASDFVLNPYINHYLYHDTLILV</sequence>
<dbReference type="InterPro" id="IPR041078">
    <property type="entry name" value="Plavaka"/>
</dbReference>
<protein>
    <submittedName>
        <fullName evidence="2">Uncharacterized protein</fullName>
    </submittedName>
</protein>
<evidence type="ECO:0000313" key="2">
    <source>
        <dbReference type="EMBL" id="KZP13283.1"/>
    </source>
</evidence>
<accession>A0A166C4I0</accession>
<name>A0A166C4I0_9AGAM</name>
<evidence type="ECO:0000256" key="1">
    <source>
        <dbReference type="SAM" id="MobiDB-lite"/>
    </source>
</evidence>
<keyword evidence="3" id="KW-1185">Reference proteome</keyword>
<dbReference type="EMBL" id="KV417635">
    <property type="protein sequence ID" value="KZP13283.1"/>
    <property type="molecule type" value="Genomic_DNA"/>
</dbReference>
<dbReference type="AlphaFoldDB" id="A0A166C4I0"/>
<feature type="region of interest" description="Disordered" evidence="1">
    <location>
        <begin position="1"/>
        <end position="46"/>
    </location>
</feature>
<evidence type="ECO:0000313" key="3">
    <source>
        <dbReference type="Proteomes" id="UP000076532"/>
    </source>
</evidence>
<dbReference type="Proteomes" id="UP000076532">
    <property type="component" value="Unassembled WGS sequence"/>
</dbReference>
<gene>
    <name evidence="2" type="ORF">FIBSPDRAFT_913119</name>
</gene>
<reference evidence="2 3" key="1">
    <citation type="journal article" date="2016" name="Mol. Biol. Evol.">
        <title>Comparative Genomics of Early-Diverging Mushroom-Forming Fungi Provides Insights into the Origins of Lignocellulose Decay Capabilities.</title>
        <authorList>
            <person name="Nagy L.G."/>
            <person name="Riley R."/>
            <person name="Tritt A."/>
            <person name="Adam C."/>
            <person name="Daum C."/>
            <person name="Floudas D."/>
            <person name="Sun H."/>
            <person name="Yadav J.S."/>
            <person name="Pangilinan J."/>
            <person name="Larsson K.H."/>
            <person name="Matsuura K."/>
            <person name="Barry K."/>
            <person name="Labutti K."/>
            <person name="Kuo R."/>
            <person name="Ohm R.A."/>
            <person name="Bhattacharya S.S."/>
            <person name="Shirouzu T."/>
            <person name="Yoshinaga Y."/>
            <person name="Martin F.M."/>
            <person name="Grigoriev I.V."/>
            <person name="Hibbett D.S."/>
        </authorList>
    </citation>
    <scope>NUCLEOTIDE SEQUENCE [LARGE SCALE GENOMIC DNA]</scope>
    <source>
        <strain evidence="2 3">CBS 109695</strain>
    </source>
</reference>
<dbReference type="Pfam" id="PF18759">
    <property type="entry name" value="Plavaka"/>
    <property type="match status" value="1"/>
</dbReference>
<dbReference type="OrthoDB" id="2418900at2759"/>
<dbReference type="STRING" id="436010.A0A166C4I0"/>
<proteinExistence type="predicted"/>